<sequence>MTVQVVWFKRDLRIADHRPLLEASQHGSVLCLYVLEDDYWQLAETSNRQWLFVRDSLLDLQQQLAAIGGSLLILRSSVGEALTLLQQKVGTFKLYSHEETGNLWTYQRDIQVAVWCKQQAIAWHQSAQNGVRRPSRKNKSAKSKTKTTDKNADAWHLHWEQWSQQPLLPVPAAVQFANTDEIVAQELVNNGITAKVMAINELPLQICNDEYTCPGRQPGGRQVGLALLDSFLAQRSQRYQSSISSPLTAESGCSRLSAHLAYGTVGLREVLTRLDYTLQHHPDRLWCRNLSAFRSRLVWHCYFIQKLESNPDAGLVNLNRKYDALQRPWDESRFIAWSQGKTGWPLVDACMRYLIYHGWLNFRMRAMLVSVACYTLKLPWQPVSDYLATLFVDFEPGIHYPQIQMQSGTTGQQVLRIYNPVKQAQDLDPEGIFVRRWLPELGQVSNVWIFEPWRMPAQMKLRTGAHGYPLPLVDFVSSHREAKDEISLLRSGVAGKVAKGTAQKTSSRAVVVKPAQNPTAAGHDDFGQLSLFD</sequence>
<dbReference type="InterPro" id="IPR002081">
    <property type="entry name" value="Cryptochrome/DNA_photolyase_1"/>
</dbReference>
<keyword evidence="5" id="KW-0157">Chromophore</keyword>
<keyword evidence="3 6" id="KW-0285">Flavoprotein</keyword>
<dbReference type="Pfam" id="PF03441">
    <property type="entry name" value="FAD_binding_7"/>
    <property type="match status" value="1"/>
</dbReference>
<dbReference type="Gene3D" id="1.25.40.80">
    <property type="match status" value="1"/>
</dbReference>
<feature type="region of interest" description="Disordered" evidence="7">
    <location>
        <begin position="127"/>
        <end position="150"/>
    </location>
</feature>
<proteinExistence type="inferred from homology"/>
<evidence type="ECO:0000256" key="3">
    <source>
        <dbReference type="ARBA" id="ARBA00022630"/>
    </source>
</evidence>
<evidence type="ECO:0000256" key="1">
    <source>
        <dbReference type="ARBA" id="ARBA00001932"/>
    </source>
</evidence>
<dbReference type="SUPFAM" id="SSF48173">
    <property type="entry name" value="Cryptochrome/photolyase FAD-binding domain"/>
    <property type="match status" value="1"/>
</dbReference>
<dbReference type="GO" id="GO:0009416">
    <property type="term" value="P:response to light stimulus"/>
    <property type="evidence" value="ECO:0007669"/>
    <property type="project" value="TreeGrafter"/>
</dbReference>
<dbReference type="GO" id="GO:0071949">
    <property type="term" value="F:FAD binding"/>
    <property type="evidence" value="ECO:0007669"/>
    <property type="project" value="TreeGrafter"/>
</dbReference>
<dbReference type="GO" id="GO:0003677">
    <property type="term" value="F:DNA binding"/>
    <property type="evidence" value="ECO:0007669"/>
    <property type="project" value="TreeGrafter"/>
</dbReference>
<dbReference type="InterPro" id="IPR006050">
    <property type="entry name" value="DNA_photolyase_N"/>
</dbReference>
<dbReference type="RefSeq" id="WP_127697368.1">
    <property type="nucleotide sequence ID" value="NZ_SACS01000001.1"/>
</dbReference>
<dbReference type="Gene3D" id="3.40.50.620">
    <property type="entry name" value="HUPs"/>
    <property type="match status" value="1"/>
</dbReference>
<feature type="binding site" evidence="6">
    <location>
        <position position="293"/>
    </location>
    <ligand>
        <name>FAD</name>
        <dbReference type="ChEBI" id="CHEBI:57692"/>
    </ligand>
</feature>
<dbReference type="PROSITE" id="PS51645">
    <property type="entry name" value="PHR_CRY_ALPHA_BETA"/>
    <property type="match status" value="1"/>
</dbReference>
<dbReference type="GO" id="GO:0006139">
    <property type="term" value="P:nucleobase-containing compound metabolic process"/>
    <property type="evidence" value="ECO:0007669"/>
    <property type="project" value="UniProtKB-ARBA"/>
</dbReference>
<dbReference type="InterPro" id="IPR014729">
    <property type="entry name" value="Rossmann-like_a/b/a_fold"/>
</dbReference>
<dbReference type="PROSITE" id="PS00394">
    <property type="entry name" value="DNA_PHOTOLYASES_1_1"/>
    <property type="match status" value="1"/>
</dbReference>
<comment type="caution">
    <text evidence="9">The sequence shown here is derived from an EMBL/GenBank/DDBJ whole genome shotgun (WGS) entry which is preliminary data.</text>
</comment>
<feature type="compositionally biased region" description="Basic residues" evidence="7">
    <location>
        <begin position="133"/>
        <end position="145"/>
    </location>
</feature>
<comment type="cofactor">
    <cofactor evidence="6">
        <name>FAD</name>
        <dbReference type="ChEBI" id="CHEBI:57692"/>
    </cofactor>
    <text evidence="6">Binds 1 FAD per subunit.</text>
</comment>
<dbReference type="InterPro" id="IPR018394">
    <property type="entry name" value="DNA_photolyase_1_CS_C"/>
</dbReference>
<reference evidence="9 10" key="1">
    <citation type="submission" date="2019-01" db="EMBL/GenBank/DDBJ databases">
        <authorList>
            <person name="Chen W.-M."/>
        </authorList>
    </citation>
    <scope>NUCLEOTIDE SEQUENCE [LARGE SCALE GENOMIC DNA]</scope>
    <source>
        <strain evidence="9 10">KYPC3</strain>
    </source>
</reference>
<keyword evidence="9" id="KW-0456">Lyase</keyword>
<dbReference type="EMBL" id="SACS01000001">
    <property type="protein sequence ID" value="RVU41991.1"/>
    <property type="molecule type" value="Genomic_DNA"/>
</dbReference>
<feature type="binding site" evidence="6">
    <location>
        <position position="239"/>
    </location>
    <ligand>
        <name>FAD</name>
        <dbReference type="ChEBI" id="CHEBI:57692"/>
    </ligand>
</feature>
<organism evidence="9 10">
    <name type="scientific">Rheinheimera riviphila</name>
    <dbReference type="NCBI Taxonomy" id="1834037"/>
    <lineage>
        <taxon>Bacteria</taxon>
        <taxon>Pseudomonadati</taxon>
        <taxon>Pseudomonadota</taxon>
        <taxon>Gammaproteobacteria</taxon>
        <taxon>Chromatiales</taxon>
        <taxon>Chromatiaceae</taxon>
        <taxon>Rheinheimera</taxon>
    </lineage>
</organism>
<dbReference type="InterPro" id="IPR036155">
    <property type="entry name" value="Crypto/Photolyase_N_sf"/>
</dbReference>
<evidence type="ECO:0000256" key="6">
    <source>
        <dbReference type="PIRSR" id="PIRSR602081-1"/>
    </source>
</evidence>
<dbReference type="OrthoDB" id="9772484at2"/>
<accession>A0A437R5K5</accession>
<dbReference type="PANTHER" id="PTHR11455">
    <property type="entry name" value="CRYPTOCHROME"/>
    <property type="match status" value="1"/>
</dbReference>
<comment type="similarity">
    <text evidence="2">Belongs to the DNA photolyase class-1 family.</text>
</comment>
<dbReference type="GO" id="GO:0006950">
    <property type="term" value="P:response to stress"/>
    <property type="evidence" value="ECO:0007669"/>
    <property type="project" value="UniProtKB-ARBA"/>
</dbReference>
<gene>
    <name evidence="9" type="ORF">EOE67_02055</name>
</gene>
<evidence type="ECO:0000313" key="10">
    <source>
        <dbReference type="Proteomes" id="UP000283077"/>
    </source>
</evidence>
<dbReference type="InterPro" id="IPR005101">
    <property type="entry name" value="Cryptochr/Photolyase_FAD-bd"/>
</dbReference>
<name>A0A437R5K5_9GAMM</name>
<feature type="domain" description="Photolyase/cryptochrome alpha/beta" evidence="8">
    <location>
        <begin position="2"/>
        <end position="131"/>
    </location>
</feature>
<evidence type="ECO:0000313" key="9">
    <source>
        <dbReference type="EMBL" id="RVU41991.1"/>
    </source>
</evidence>
<protein>
    <submittedName>
        <fullName evidence="9">Deoxyribodipyrimidine photolyase</fullName>
    </submittedName>
</protein>
<dbReference type="GO" id="GO:0003904">
    <property type="term" value="F:deoxyribodipyrimidine photo-lyase activity"/>
    <property type="evidence" value="ECO:0007669"/>
    <property type="project" value="TreeGrafter"/>
</dbReference>
<evidence type="ECO:0000256" key="4">
    <source>
        <dbReference type="ARBA" id="ARBA00022827"/>
    </source>
</evidence>
<evidence type="ECO:0000256" key="2">
    <source>
        <dbReference type="ARBA" id="ARBA00005862"/>
    </source>
</evidence>
<evidence type="ECO:0000256" key="5">
    <source>
        <dbReference type="ARBA" id="ARBA00022991"/>
    </source>
</evidence>
<keyword evidence="10" id="KW-1185">Reference proteome</keyword>
<dbReference type="PANTHER" id="PTHR11455:SF9">
    <property type="entry name" value="CRYPTOCHROME CIRCADIAN CLOCK 5 ISOFORM X1"/>
    <property type="match status" value="1"/>
</dbReference>
<dbReference type="SUPFAM" id="SSF52425">
    <property type="entry name" value="Cryptochrome/photolyase, N-terminal domain"/>
    <property type="match status" value="1"/>
</dbReference>
<dbReference type="AlphaFoldDB" id="A0A437R5K5"/>
<evidence type="ECO:0000256" key="7">
    <source>
        <dbReference type="SAM" id="MobiDB-lite"/>
    </source>
</evidence>
<dbReference type="Pfam" id="PF00875">
    <property type="entry name" value="DNA_photolyase"/>
    <property type="match status" value="1"/>
</dbReference>
<keyword evidence="4 6" id="KW-0274">FAD</keyword>
<evidence type="ECO:0000259" key="8">
    <source>
        <dbReference type="PROSITE" id="PS51645"/>
    </source>
</evidence>
<dbReference type="InterPro" id="IPR036134">
    <property type="entry name" value="Crypto/Photolyase_FAD-like_sf"/>
</dbReference>
<comment type="cofactor">
    <cofactor evidence="1">
        <name>(6R)-5,10-methylene-5,6,7,8-tetrahydrofolate</name>
        <dbReference type="ChEBI" id="CHEBI:15636"/>
    </cofactor>
</comment>
<dbReference type="Proteomes" id="UP000283077">
    <property type="component" value="Unassembled WGS sequence"/>
</dbReference>
<dbReference type="Gene3D" id="1.10.579.10">
    <property type="entry name" value="DNA Cyclobutane Dipyrimidine Photolyase, subunit A, domain 3"/>
    <property type="match status" value="1"/>
</dbReference>